<dbReference type="GO" id="GO:0035556">
    <property type="term" value="P:intracellular signal transduction"/>
    <property type="evidence" value="ECO:0007669"/>
    <property type="project" value="InterPro"/>
</dbReference>
<gene>
    <name evidence="2" type="ORF">DLJ53_06625</name>
</gene>
<accession>A0A8B2P6C3</accession>
<evidence type="ECO:0000259" key="1">
    <source>
        <dbReference type="PROSITE" id="PS50125"/>
    </source>
</evidence>
<dbReference type="AlphaFoldDB" id="A0A8B2P6C3"/>
<proteinExistence type="predicted"/>
<protein>
    <recommendedName>
        <fullName evidence="1">Guanylate cyclase domain-containing protein</fullName>
    </recommendedName>
</protein>
<dbReference type="PROSITE" id="PS50125">
    <property type="entry name" value="GUANYLATE_CYCLASE_2"/>
    <property type="match status" value="1"/>
</dbReference>
<dbReference type="EMBL" id="QHHQ01000001">
    <property type="protein sequence ID" value="RAI04119.1"/>
    <property type="molecule type" value="Genomic_DNA"/>
</dbReference>
<reference evidence="2 3" key="1">
    <citation type="submission" date="2018-05" db="EMBL/GenBank/DDBJ databases">
        <title>Acuticoccus sediminis sp. nov., isolated from deep-sea sediment of Indian Ocean.</title>
        <authorList>
            <person name="Liu X."/>
            <person name="Lai Q."/>
            <person name="Du Y."/>
            <person name="Sun F."/>
            <person name="Zhang X."/>
            <person name="Wang S."/>
            <person name="Shao Z."/>
        </authorList>
    </citation>
    <scope>NUCLEOTIDE SEQUENCE [LARGE SCALE GENOMIC DNA]</scope>
    <source>
        <strain evidence="2 3">PTG4-2</strain>
    </source>
</reference>
<dbReference type="GO" id="GO:0004016">
    <property type="term" value="F:adenylate cyclase activity"/>
    <property type="evidence" value="ECO:0007669"/>
    <property type="project" value="UniProtKB-ARBA"/>
</dbReference>
<keyword evidence="3" id="KW-1185">Reference proteome</keyword>
<dbReference type="RefSeq" id="WP_111343328.1">
    <property type="nucleotide sequence ID" value="NZ_QHHQ01000001.1"/>
</dbReference>
<name>A0A8B2P6C3_9HYPH</name>
<evidence type="ECO:0000313" key="2">
    <source>
        <dbReference type="EMBL" id="RAI04119.1"/>
    </source>
</evidence>
<sequence>MNAPERGRDAAAYTYAAAIEELEKFLAFAAIEDIPARDLLAGFAVRARAAGLSVARVQIAWRRLDPVFNSRTLLWTLSSGVTEENRTHADGPNSEEFRTSPIAYLLGVPDDTYRCRLVGANAPFRFPILDRLAAEGLTDYFLARIGFGPQVHVMRPGGGVMISFASDAPDGFSDAEMAALGRIRYMLALSVRSTMQKEIGSSLARTYLPRTAGDRVLDGEILLGHGDTIDAVVWYCDLRGSTALCERLGTDRYLPFLNDFFAVTARPVVENGGDVLDYIGDAVLAIFPQGDGVTRALAATSEIRTRLDDFRMRHADVIGDRKDLAELIGVAMDIGSVVYGNIGITERMAFSAIGTTVNRVSRIERLTKTFGVPILVTDAVARLAGKGWMSVGRPEIDGISDPPELFSCL</sequence>
<dbReference type="InterPro" id="IPR029787">
    <property type="entry name" value="Nucleotide_cyclase"/>
</dbReference>
<dbReference type="Pfam" id="PF00211">
    <property type="entry name" value="Guanylate_cyc"/>
    <property type="match status" value="1"/>
</dbReference>
<evidence type="ECO:0000313" key="3">
    <source>
        <dbReference type="Proteomes" id="UP000249590"/>
    </source>
</evidence>
<dbReference type="GO" id="GO:0006171">
    <property type="term" value="P:cAMP biosynthetic process"/>
    <property type="evidence" value="ECO:0007669"/>
    <property type="project" value="TreeGrafter"/>
</dbReference>
<dbReference type="PANTHER" id="PTHR43081">
    <property type="entry name" value="ADENYLATE CYCLASE, TERMINAL-DIFFERENTIATION SPECIFIC-RELATED"/>
    <property type="match status" value="1"/>
</dbReference>
<dbReference type="SUPFAM" id="SSF55073">
    <property type="entry name" value="Nucleotide cyclase"/>
    <property type="match status" value="1"/>
</dbReference>
<organism evidence="2 3">
    <name type="scientific">Acuticoccus sediminis</name>
    <dbReference type="NCBI Taxonomy" id="2184697"/>
    <lineage>
        <taxon>Bacteria</taxon>
        <taxon>Pseudomonadati</taxon>
        <taxon>Pseudomonadota</taxon>
        <taxon>Alphaproteobacteria</taxon>
        <taxon>Hyphomicrobiales</taxon>
        <taxon>Amorphaceae</taxon>
        <taxon>Acuticoccus</taxon>
    </lineage>
</organism>
<comment type="caution">
    <text evidence="2">The sequence shown here is derived from an EMBL/GenBank/DDBJ whole genome shotgun (WGS) entry which is preliminary data.</text>
</comment>
<dbReference type="Gene3D" id="3.30.70.1230">
    <property type="entry name" value="Nucleotide cyclase"/>
    <property type="match status" value="1"/>
</dbReference>
<dbReference type="Proteomes" id="UP000249590">
    <property type="component" value="Unassembled WGS sequence"/>
</dbReference>
<dbReference type="InterPro" id="IPR001054">
    <property type="entry name" value="A/G_cyclase"/>
</dbReference>
<dbReference type="InterPro" id="IPR050697">
    <property type="entry name" value="Adenylyl/Guanylyl_Cyclase_3/4"/>
</dbReference>
<feature type="domain" description="Guanylate cyclase" evidence="1">
    <location>
        <begin position="232"/>
        <end position="364"/>
    </location>
</feature>
<dbReference type="CDD" id="cd07302">
    <property type="entry name" value="CHD"/>
    <property type="match status" value="1"/>
</dbReference>
<dbReference type="OrthoDB" id="4565346at2"/>
<dbReference type="PANTHER" id="PTHR43081:SF11">
    <property type="entry name" value="BLR2264 PROTEIN"/>
    <property type="match status" value="1"/>
</dbReference>